<organism evidence="1 2">
    <name type="scientific">Discina gigas</name>
    <dbReference type="NCBI Taxonomy" id="1032678"/>
    <lineage>
        <taxon>Eukaryota</taxon>
        <taxon>Fungi</taxon>
        <taxon>Dikarya</taxon>
        <taxon>Ascomycota</taxon>
        <taxon>Pezizomycotina</taxon>
        <taxon>Pezizomycetes</taxon>
        <taxon>Pezizales</taxon>
        <taxon>Discinaceae</taxon>
        <taxon>Discina</taxon>
    </lineage>
</organism>
<name>A0ABR3GFB7_9PEZI</name>
<sequence>MAQYTITVHNKSQEFQTYVLFASPPLTKSSNGDVFTNIYQVAHRVPSPHGSVVFTIKSAPFAVCGTLPTPLAVGVKAETEDYTPVILGNKSTSTYGSQVPVSVTDNAPSFDLSLIKQTILAGFEMSTSHFPYPNPNNIFLGYGYQGEKPEEIVPLAMMHAKPDTPFPMTPTLKFHVTTGMYTVGEVIDLSKLNTQILIDFTTGLADAVVTQNSDQTYARNS</sequence>
<protein>
    <submittedName>
        <fullName evidence="1">Uncharacterized protein</fullName>
    </submittedName>
</protein>
<accession>A0ABR3GFB7</accession>
<gene>
    <name evidence="1" type="ORF">Q9L58_006567</name>
</gene>
<dbReference type="EMBL" id="JBBBZM010000093">
    <property type="protein sequence ID" value="KAL0634478.1"/>
    <property type="molecule type" value="Genomic_DNA"/>
</dbReference>
<reference evidence="1 2" key="1">
    <citation type="submission" date="2024-02" db="EMBL/GenBank/DDBJ databases">
        <title>Discinaceae phylogenomics.</title>
        <authorList>
            <person name="Dirks A.C."/>
            <person name="James T.Y."/>
        </authorList>
    </citation>
    <scope>NUCLEOTIDE SEQUENCE [LARGE SCALE GENOMIC DNA]</scope>
    <source>
        <strain evidence="1 2">ACD0624</strain>
    </source>
</reference>
<evidence type="ECO:0000313" key="1">
    <source>
        <dbReference type="EMBL" id="KAL0634478.1"/>
    </source>
</evidence>
<comment type="caution">
    <text evidence="1">The sequence shown here is derived from an EMBL/GenBank/DDBJ whole genome shotgun (WGS) entry which is preliminary data.</text>
</comment>
<evidence type="ECO:0000313" key="2">
    <source>
        <dbReference type="Proteomes" id="UP001447188"/>
    </source>
</evidence>
<dbReference type="Proteomes" id="UP001447188">
    <property type="component" value="Unassembled WGS sequence"/>
</dbReference>
<keyword evidence="2" id="KW-1185">Reference proteome</keyword>
<proteinExistence type="predicted"/>